<dbReference type="RefSeq" id="WP_015747316.1">
    <property type="nucleotide sequence ID" value="NC_013235.1"/>
</dbReference>
<protein>
    <recommendedName>
        <fullName evidence="3">beta-N-acetylhexosaminidase</fullName>
        <ecNumber evidence="3">3.2.1.52</ecNumber>
    </recommendedName>
</protein>
<dbReference type="InterPro" id="IPR017853">
    <property type="entry name" value="GH"/>
</dbReference>
<evidence type="ECO:0000256" key="4">
    <source>
        <dbReference type="ARBA" id="ARBA00022801"/>
    </source>
</evidence>
<evidence type="ECO:0000256" key="2">
    <source>
        <dbReference type="ARBA" id="ARBA00005336"/>
    </source>
</evidence>
<evidence type="ECO:0000256" key="3">
    <source>
        <dbReference type="ARBA" id="ARBA00012663"/>
    </source>
</evidence>
<dbReference type="AlphaFoldDB" id="C8XI49"/>
<keyword evidence="10" id="KW-1185">Reference proteome</keyword>
<evidence type="ECO:0000313" key="10">
    <source>
        <dbReference type="Proteomes" id="UP000002218"/>
    </source>
</evidence>
<dbReference type="FunCoup" id="C8XI49">
    <property type="interactions" value="26"/>
</dbReference>
<evidence type="ECO:0000313" key="9">
    <source>
        <dbReference type="EMBL" id="ACV78418.1"/>
    </source>
</evidence>
<dbReference type="GO" id="GO:0009254">
    <property type="term" value="P:peptidoglycan turnover"/>
    <property type="evidence" value="ECO:0007669"/>
    <property type="project" value="TreeGrafter"/>
</dbReference>
<feature type="chain" id="PRO_5039073846" description="beta-N-acetylhexosaminidase" evidence="7">
    <location>
        <begin position="30"/>
        <end position="490"/>
    </location>
</feature>
<dbReference type="InParanoid" id="C8XI49"/>
<feature type="compositionally biased region" description="Low complexity" evidence="6">
    <location>
        <begin position="33"/>
        <end position="86"/>
    </location>
</feature>
<dbReference type="HOGENOM" id="CLU_008392_5_3_11"/>
<dbReference type="PANTHER" id="PTHR30480">
    <property type="entry name" value="BETA-HEXOSAMINIDASE-RELATED"/>
    <property type="match status" value="1"/>
</dbReference>
<accession>C8XI49</accession>
<organism evidence="9 10">
    <name type="scientific">Nakamurella multipartita (strain ATCC 700099 / DSM 44233 / CIP 104796 / JCM 9543 / NBRC 105858 / Y-104)</name>
    <name type="common">Microsphaera multipartita</name>
    <dbReference type="NCBI Taxonomy" id="479431"/>
    <lineage>
        <taxon>Bacteria</taxon>
        <taxon>Bacillati</taxon>
        <taxon>Actinomycetota</taxon>
        <taxon>Actinomycetes</taxon>
        <taxon>Nakamurellales</taxon>
        <taxon>Nakamurellaceae</taxon>
        <taxon>Nakamurella</taxon>
    </lineage>
</organism>
<dbReference type="KEGG" id="nml:Namu_2035"/>
<sequence length="490" mass="47238" precursor="true">MRSRRGCGLPGSNRARLVGALAAGGLVLAACSSAPDPSAGSASGAAVSSSPVSSPVSSPALSAALSSAAPTPSSTEPTPSATAPASPSAPPPEAAAPAPAVPAGGLVTGADMTAASAAVAAMSTADRAGLVVMASSADAVDTDLVAQLHLGGVILMGSQGSIDGTSTGTPEQVAAVTAQLQSQVPAAQAGAPLLIATDQESGLVTRLVNGFNDFPGNQELSGIADTAAAAAATEAVTAASGAEMRAVGINVDFAPDADVLPQSGDSGVDGRTFGADPDRSATLVAAAVRGYQSGGVAATVKHFPGIGRLATDTHKALPSLDVDCAEWNAVEAVPMQAGVDAGAALVMTGHIELPAVGAVGESSALSSAVVTDLLKGSGAGGCTGLNFAGVAVSDSFEMAPVVDNFSPSEAAWRGIAAGQDLVLMPVDPTAAVTGIAAAADSGQLPATRLAEAATRVYALRLALGRIPAPGLEVVGSAEHEAVAANARAQG</sequence>
<dbReference type="CAZy" id="GH3">
    <property type="family name" value="Glycoside Hydrolase Family 3"/>
</dbReference>
<dbReference type="EC" id="3.2.1.52" evidence="3"/>
<dbReference type="STRING" id="479431.Namu_2035"/>
<dbReference type="Gene3D" id="3.20.20.300">
    <property type="entry name" value="Glycoside hydrolase, family 3, N-terminal domain"/>
    <property type="match status" value="1"/>
</dbReference>
<dbReference type="InterPro" id="IPR036962">
    <property type="entry name" value="Glyco_hydro_3_N_sf"/>
</dbReference>
<dbReference type="SUPFAM" id="SSF51445">
    <property type="entry name" value="(Trans)glycosidases"/>
    <property type="match status" value="1"/>
</dbReference>
<dbReference type="OrthoDB" id="9805821at2"/>
<dbReference type="PROSITE" id="PS51257">
    <property type="entry name" value="PROKAR_LIPOPROTEIN"/>
    <property type="match status" value="1"/>
</dbReference>
<feature type="signal peptide" evidence="7">
    <location>
        <begin position="1"/>
        <end position="29"/>
    </location>
</feature>
<evidence type="ECO:0000259" key="8">
    <source>
        <dbReference type="Pfam" id="PF00933"/>
    </source>
</evidence>
<dbReference type="GO" id="GO:0004563">
    <property type="term" value="F:beta-N-acetylhexosaminidase activity"/>
    <property type="evidence" value="ECO:0007669"/>
    <property type="project" value="UniProtKB-EC"/>
</dbReference>
<gene>
    <name evidence="9" type="ordered locus">Namu_2035</name>
</gene>
<evidence type="ECO:0000256" key="5">
    <source>
        <dbReference type="ARBA" id="ARBA00023295"/>
    </source>
</evidence>
<dbReference type="GO" id="GO:0005975">
    <property type="term" value="P:carbohydrate metabolic process"/>
    <property type="evidence" value="ECO:0007669"/>
    <property type="project" value="InterPro"/>
</dbReference>
<evidence type="ECO:0000256" key="7">
    <source>
        <dbReference type="SAM" id="SignalP"/>
    </source>
</evidence>
<proteinExistence type="inferred from homology"/>
<dbReference type="Pfam" id="PF00933">
    <property type="entry name" value="Glyco_hydro_3"/>
    <property type="match status" value="1"/>
</dbReference>
<evidence type="ECO:0000256" key="6">
    <source>
        <dbReference type="SAM" id="MobiDB-lite"/>
    </source>
</evidence>
<feature type="region of interest" description="Disordered" evidence="6">
    <location>
        <begin position="33"/>
        <end position="100"/>
    </location>
</feature>
<dbReference type="eggNOG" id="COG1472">
    <property type="taxonomic scope" value="Bacteria"/>
</dbReference>
<evidence type="ECO:0000256" key="1">
    <source>
        <dbReference type="ARBA" id="ARBA00001231"/>
    </source>
</evidence>
<keyword evidence="4 9" id="KW-0378">Hydrolase</keyword>
<name>C8XI49_NAKMY</name>
<reference evidence="9 10" key="2">
    <citation type="journal article" date="2010" name="Stand. Genomic Sci.">
        <title>Complete genome sequence of Nakamurella multipartita type strain (Y-104).</title>
        <authorList>
            <person name="Tice H."/>
            <person name="Mayilraj S."/>
            <person name="Sims D."/>
            <person name="Lapidus A."/>
            <person name="Nolan M."/>
            <person name="Lucas S."/>
            <person name="Glavina Del Rio T."/>
            <person name="Copeland A."/>
            <person name="Cheng J.F."/>
            <person name="Meincke L."/>
            <person name="Bruce D."/>
            <person name="Goodwin L."/>
            <person name="Pitluck S."/>
            <person name="Ivanova N."/>
            <person name="Mavromatis K."/>
            <person name="Ovchinnikova G."/>
            <person name="Pati A."/>
            <person name="Chen A."/>
            <person name="Palaniappan K."/>
            <person name="Land M."/>
            <person name="Hauser L."/>
            <person name="Chang Y.J."/>
            <person name="Jeffries C.D."/>
            <person name="Detter J.C."/>
            <person name="Brettin T."/>
            <person name="Rohde M."/>
            <person name="Goker M."/>
            <person name="Bristow J."/>
            <person name="Eisen J.A."/>
            <person name="Markowitz V."/>
            <person name="Hugenholtz P."/>
            <person name="Kyrpides N.C."/>
            <person name="Klenk H.P."/>
            <person name="Chen F."/>
        </authorList>
    </citation>
    <scope>NUCLEOTIDE SEQUENCE [LARGE SCALE GENOMIC DNA]</scope>
    <source>
        <strain evidence="10">ATCC 700099 / DSM 44233 / CIP 104796 / JCM 9543 / NBRC 105858 / Y-104</strain>
    </source>
</reference>
<dbReference type="PANTHER" id="PTHR30480:SF13">
    <property type="entry name" value="BETA-HEXOSAMINIDASE"/>
    <property type="match status" value="1"/>
</dbReference>
<comment type="similarity">
    <text evidence="2">Belongs to the glycosyl hydrolase 3 family.</text>
</comment>
<dbReference type="InterPro" id="IPR001764">
    <property type="entry name" value="Glyco_hydro_3_N"/>
</dbReference>
<dbReference type="EMBL" id="CP001737">
    <property type="protein sequence ID" value="ACV78418.1"/>
    <property type="molecule type" value="Genomic_DNA"/>
</dbReference>
<keyword evidence="5" id="KW-0326">Glycosidase</keyword>
<comment type="catalytic activity">
    <reaction evidence="1">
        <text>Hydrolysis of terminal non-reducing N-acetyl-D-hexosamine residues in N-acetyl-beta-D-hexosaminides.</text>
        <dbReference type="EC" id="3.2.1.52"/>
    </reaction>
</comment>
<dbReference type="InterPro" id="IPR050226">
    <property type="entry name" value="NagZ_Beta-hexosaminidase"/>
</dbReference>
<keyword evidence="7" id="KW-0732">Signal</keyword>
<feature type="domain" description="Glycoside hydrolase family 3 N-terminal" evidence="8">
    <location>
        <begin position="136"/>
        <end position="458"/>
    </location>
</feature>
<dbReference type="Proteomes" id="UP000002218">
    <property type="component" value="Chromosome"/>
</dbReference>
<reference evidence="10" key="1">
    <citation type="submission" date="2009-09" db="EMBL/GenBank/DDBJ databases">
        <title>The complete genome of Nakamurella multipartita DSM 44233.</title>
        <authorList>
            <consortium name="US DOE Joint Genome Institute (JGI-PGF)"/>
            <person name="Lucas S."/>
            <person name="Copeland A."/>
            <person name="Lapidus A."/>
            <person name="Glavina del Rio T."/>
            <person name="Dalin E."/>
            <person name="Tice H."/>
            <person name="Bruce D."/>
            <person name="Goodwin L."/>
            <person name="Pitluck S."/>
            <person name="Kyrpides N."/>
            <person name="Mavromatis K."/>
            <person name="Ivanova N."/>
            <person name="Ovchinnikova G."/>
            <person name="Sims D."/>
            <person name="Meincke L."/>
            <person name="Brettin T."/>
            <person name="Detter J.C."/>
            <person name="Han C."/>
            <person name="Larimer F."/>
            <person name="Land M."/>
            <person name="Hauser L."/>
            <person name="Markowitz V."/>
            <person name="Cheng J.-F."/>
            <person name="Hugenholtz P."/>
            <person name="Woyke T."/>
            <person name="Wu D."/>
            <person name="Klenk H.-P."/>
            <person name="Eisen J.A."/>
        </authorList>
    </citation>
    <scope>NUCLEOTIDE SEQUENCE [LARGE SCALE GENOMIC DNA]</scope>
    <source>
        <strain evidence="10">ATCC 700099 / DSM 44233 / CIP 104796 / JCM 9543 / NBRC 105858 / Y-104</strain>
    </source>
</reference>